<protein>
    <submittedName>
        <fullName evidence="1">Uncharacterized protein</fullName>
    </submittedName>
</protein>
<accession>A0A081P601</accession>
<sequence>MRWGAFLLGGLVGATAAVVLTGKRKPMLFSAMTNSDAIGGFLNQVMDRSDKKEKVLTDSAEPNGDYGKSVADAATSAAGLGKVQQLINRDSGLKTAVNDILASNGEKSEIRAH</sequence>
<proteinExistence type="predicted"/>
<gene>
    <name evidence="1" type="ORF">ET33_36715</name>
</gene>
<reference evidence="1 2" key="1">
    <citation type="submission" date="2014-06" db="EMBL/GenBank/DDBJ databases">
        <title>Draft genome sequence of Paenibacillus sp. MSt1.</title>
        <authorList>
            <person name="Aw Y.K."/>
            <person name="Ong K.S."/>
            <person name="Gan H.M."/>
            <person name="Lee S.M."/>
        </authorList>
    </citation>
    <scope>NUCLEOTIDE SEQUENCE [LARGE SCALE GENOMIC DNA]</scope>
    <source>
        <strain evidence="1 2">MSt1</strain>
    </source>
</reference>
<dbReference type="OrthoDB" id="2614893at2"/>
<evidence type="ECO:0000313" key="2">
    <source>
        <dbReference type="Proteomes" id="UP000028123"/>
    </source>
</evidence>
<organism evidence="1 2">
    <name type="scientific">Paenibacillus tyrfis</name>
    <dbReference type="NCBI Taxonomy" id="1501230"/>
    <lineage>
        <taxon>Bacteria</taxon>
        <taxon>Bacillati</taxon>
        <taxon>Bacillota</taxon>
        <taxon>Bacilli</taxon>
        <taxon>Bacillales</taxon>
        <taxon>Paenibacillaceae</taxon>
        <taxon>Paenibacillus</taxon>
    </lineage>
</organism>
<dbReference type="RefSeq" id="WP_036680737.1">
    <property type="nucleotide sequence ID" value="NZ_JNVM01000008.1"/>
</dbReference>
<dbReference type="AlphaFoldDB" id="A0A081P601"/>
<dbReference type="eggNOG" id="ENOG5032FGI">
    <property type="taxonomic scope" value="Bacteria"/>
</dbReference>
<comment type="caution">
    <text evidence="1">The sequence shown here is derived from an EMBL/GenBank/DDBJ whole genome shotgun (WGS) entry which is preliminary data.</text>
</comment>
<dbReference type="EMBL" id="JNVM01000008">
    <property type="protein sequence ID" value="KEQ26124.1"/>
    <property type="molecule type" value="Genomic_DNA"/>
</dbReference>
<dbReference type="Proteomes" id="UP000028123">
    <property type="component" value="Unassembled WGS sequence"/>
</dbReference>
<keyword evidence="2" id="KW-1185">Reference proteome</keyword>
<name>A0A081P601_9BACL</name>
<evidence type="ECO:0000313" key="1">
    <source>
        <dbReference type="EMBL" id="KEQ26124.1"/>
    </source>
</evidence>